<evidence type="ECO:0000313" key="1">
    <source>
        <dbReference type="EMBL" id="MFC4805319.1"/>
    </source>
</evidence>
<name>A0ABV9QS48_9FIRM</name>
<evidence type="ECO:0000313" key="2">
    <source>
        <dbReference type="Proteomes" id="UP001595916"/>
    </source>
</evidence>
<dbReference type="NCBIfam" id="TIGR02532">
    <property type="entry name" value="IV_pilin_GFxxxE"/>
    <property type="match status" value="1"/>
</dbReference>
<reference evidence="2" key="1">
    <citation type="journal article" date="2019" name="Int. J. Syst. Evol. Microbiol.">
        <title>The Global Catalogue of Microorganisms (GCM) 10K type strain sequencing project: providing services to taxonomists for standard genome sequencing and annotation.</title>
        <authorList>
            <consortium name="The Broad Institute Genomics Platform"/>
            <consortium name="The Broad Institute Genome Sequencing Center for Infectious Disease"/>
            <person name="Wu L."/>
            <person name="Ma J."/>
        </authorList>
    </citation>
    <scope>NUCLEOTIDE SEQUENCE [LARGE SCALE GENOMIC DNA]</scope>
    <source>
        <strain evidence="2">CCUG 46385</strain>
    </source>
</reference>
<protein>
    <submittedName>
        <fullName evidence="1">Prepilin-type N-terminal cleavage/methylation domain-containing protein</fullName>
    </submittedName>
</protein>
<dbReference type="RefSeq" id="WP_379788871.1">
    <property type="nucleotide sequence ID" value="NZ_JBHSHL010000045.1"/>
</dbReference>
<accession>A0ABV9QS48</accession>
<organism evidence="1 2">
    <name type="scientific">Filifactor villosus</name>
    <dbReference type="NCBI Taxonomy" id="29374"/>
    <lineage>
        <taxon>Bacteria</taxon>
        <taxon>Bacillati</taxon>
        <taxon>Bacillota</taxon>
        <taxon>Clostridia</taxon>
        <taxon>Peptostreptococcales</taxon>
        <taxon>Filifactoraceae</taxon>
        <taxon>Filifactor</taxon>
    </lineage>
</organism>
<keyword evidence="2" id="KW-1185">Reference proteome</keyword>
<proteinExistence type="predicted"/>
<dbReference type="EMBL" id="JBHSHL010000045">
    <property type="protein sequence ID" value="MFC4805319.1"/>
    <property type="molecule type" value="Genomic_DNA"/>
</dbReference>
<dbReference type="InterPro" id="IPR012902">
    <property type="entry name" value="N_methyl_site"/>
</dbReference>
<gene>
    <name evidence="1" type="ORF">ACFO4R_09520</name>
</gene>
<comment type="caution">
    <text evidence="1">The sequence shown here is derived from an EMBL/GenBank/DDBJ whole genome shotgun (WGS) entry which is preliminary data.</text>
</comment>
<sequence>MRNRRGFVLMEVLIAIALFALLVFYLAQASITSRRYIDRSLDRHRGQMIAEDALDTLQVEFRASSKINALEDVDGATYTDVPEGEIRVKRLRLMQYKKVKVKKTEESTIAKEGLKEFEQVITLHPEEERRPVRFSHRNSPDLSVSGVYEAATGVAELRMEKAGDKSYRLTVVAVAGKVKTEVSRILTLGKKR</sequence>
<dbReference type="Proteomes" id="UP001595916">
    <property type="component" value="Unassembled WGS sequence"/>
</dbReference>